<evidence type="ECO:0000313" key="15">
    <source>
        <dbReference type="Proteomes" id="UP000188912"/>
    </source>
</evidence>
<feature type="domain" description="Trimeric autotransporter adhesin YadA-like stalk" evidence="13">
    <location>
        <begin position="335"/>
        <end position="377"/>
    </location>
</feature>
<evidence type="ECO:0000256" key="1">
    <source>
        <dbReference type="ARBA" id="ARBA00004241"/>
    </source>
</evidence>
<evidence type="ECO:0000256" key="3">
    <source>
        <dbReference type="ARBA" id="ARBA00005848"/>
    </source>
</evidence>
<dbReference type="GO" id="GO:0015031">
    <property type="term" value="P:protein transport"/>
    <property type="evidence" value="ECO:0007669"/>
    <property type="project" value="UniProtKB-KW"/>
</dbReference>
<gene>
    <name evidence="14" type="primary">badA1</name>
    <name evidence="14" type="ORF">BHV28_01310</name>
</gene>
<feature type="domain" description="Trimeric autotransporter adhesin YadA-like stalk" evidence="13">
    <location>
        <begin position="509"/>
        <end position="551"/>
    </location>
</feature>
<protein>
    <submittedName>
        <fullName evidence="14">Trimeric autotransporter adhesin TAA</fullName>
    </submittedName>
</protein>
<dbReference type="SUPFAM" id="SSF101967">
    <property type="entry name" value="Adhesin YadA, collagen-binding domain"/>
    <property type="match status" value="3"/>
</dbReference>
<proteinExistence type="inferred from homology"/>
<evidence type="ECO:0000256" key="6">
    <source>
        <dbReference type="ARBA" id="ARBA00022692"/>
    </source>
</evidence>
<dbReference type="InterPro" id="IPR011049">
    <property type="entry name" value="Serralysin-like_metalloprot_C"/>
</dbReference>
<reference evidence="14 15" key="2">
    <citation type="journal article" date="2016" name="Sci. Rep.">
        <title>The genome of Rhizobiales bacteria in predatory ants reveals urease gene functions but no genes for nitrogen fixation.</title>
        <authorList>
            <person name="Neuvonen M.M."/>
            <person name="Tamarit D."/>
            <person name="Naslund K."/>
            <person name="Liebig J."/>
            <person name="Feldhaar H."/>
            <person name="Moran N.A."/>
            <person name="Guy L."/>
            <person name="Andersson S.G."/>
        </authorList>
    </citation>
    <scope>NUCLEOTIDE SEQUENCE [LARGE SCALE GENOMIC DNA]</scope>
    <source>
        <strain evidence="14 15">Hsal</strain>
    </source>
</reference>
<dbReference type="SUPFAM" id="SSF54523">
    <property type="entry name" value="Pili subunits"/>
    <property type="match status" value="1"/>
</dbReference>
<feature type="domain" description="Trimeric autotransporter adhesin YadA-like stalk" evidence="13">
    <location>
        <begin position="1040"/>
        <end position="1066"/>
    </location>
</feature>
<feature type="domain" description="Trimeric autotransporter adhesin YadA-like stalk" evidence="13">
    <location>
        <begin position="665"/>
        <end position="704"/>
    </location>
</feature>
<organism evidence="14 15">
    <name type="scientific">Candidatus Tokpelaia hoelldobleri</name>
    <dbReference type="NCBI Taxonomy" id="1902579"/>
    <lineage>
        <taxon>Bacteria</taxon>
        <taxon>Pseudomonadati</taxon>
        <taxon>Pseudomonadota</taxon>
        <taxon>Alphaproteobacteria</taxon>
        <taxon>Hyphomicrobiales</taxon>
        <taxon>Candidatus Tokpelaia</taxon>
    </lineage>
</organism>
<reference evidence="14 15" key="1">
    <citation type="journal article" date="2010" name="Science">
        <title>Genomic comparison of the ants Camponotus floridanus and Harpegnathos saltator.</title>
        <authorList>
            <person name="Bonasio R."/>
            <person name="Zhang G."/>
            <person name="Ye C."/>
            <person name="Mutti N.S."/>
            <person name="Fang X."/>
            <person name="Qin N."/>
            <person name="Donahue G."/>
            <person name="Yang P."/>
            <person name="Li Q."/>
            <person name="Li C."/>
            <person name="Zhang P."/>
            <person name="Huang Z."/>
            <person name="Berger S.L."/>
            <person name="Reinberg D."/>
            <person name="Wang J."/>
            <person name="Liebig J."/>
        </authorList>
    </citation>
    <scope>NUCLEOTIDE SEQUENCE [LARGE SCALE GENOMIC DNA]</scope>
    <source>
        <strain evidence="14 15">Hsal</strain>
    </source>
</reference>
<dbReference type="InterPro" id="IPR008635">
    <property type="entry name" value="Coiled_stalk_dom"/>
</dbReference>
<keyword evidence="8" id="KW-0653">Protein transport</keyword>
<feature type="domain" description="Trimeric autotransporter adhesin YadA-like stalk" evidence="13">
    <location>
        <begin position="274"/>
        <end position="305"/>
    </location>
</feature>
<dbReference type="Gene3D" id="1.20.5.170">
    <property type="match status" value="8"/>
</dbReference>
<dbReference type="Pfam" id="PF03895">
    <property type="entry name" value="YadA_anchor"/>
    <property type="match status" value="1"/>
</dbReference>
<feature type="domain" description="Trimeric autotransporter adhesin YadA-like stalk" evidence="13">
    <location>
        <begin position="841"/>
        <end position="883"/>
    </location>
</feature>
<feature type="domain" description="Trimeric autotransporter adhesin YadA-like stalk" evidence="13">
    <location>
        <begin position="964"/>
        <end position="1001"/>
    </location>
</feature>
<dbReference type="AlphaFoldDB" id="A0A1U9JSL2"/>
<dbReference type="Gene3D" id="6.10.250.2030">
    <property type="match status" value="1"/>
</dbReference>
<evidence type="ECO:0000256" key="4">
    <source>
        <dbReference type="ARBA" id="ARBA00022448"/>
    </source>
</evidence>
<evidence type="ECO:0000313" key="14">
    <source>
        <dbReference type="EMBL" id="AQS40856.1"/>
    </source>
</evidence>
<dbReference type="InterPro" id="IPR045584">
    <property type="entry name" value="Pilin-like"/>
</dbReference>
<keyword evidence="9" id="KW-0472">Membrane</keyword>
<evidence type="ECO:0000256" key="2">
    <source>
        <dbReference type="ARBA" id="ARBA00004442"/>
    </source>
</evidence>
<dbReference type="KEGG" id="thd:BHV28_01310"/>
<feature type="domain" description="Trimeric autotransporter adhesin YadA-like stalk" evidence="13">
    <location>
        <begin position="183"/>
        <end position="213"/>
    </location>
</feature>
<dbReference type="Gene3D" id="3.30.1300.30">
    <property type="entry name" value="GSPII I/J protein-like"/>
    <property type="match status" value="1"/>
</dbReference>
<evidence type="ECO:0000256" key="9">
    <source>
        <dbReference type="ARBA" id="ARBA00023136"/>
    </source>
</evidence>
<accession>A0A1U9JSL2</accession>
<evidence type="ECO:0000256" key="5">
    <source>
        <dbReference type="ARBA" id="ARBA00022452"/>
    </source>
</evidence>
<comment type="subcellular location">
    <subcellularLocation>
        <location evidence="2">Cell outer membrane</location>
    </subcellularLocation>
    <subcellularLocation>
        <location evidence="1">Cell surface</location>
    </subcellularLocation>
</comment>
<name>A0A1U9JSL2_9HYPH</name>
<feature type="domain" description="Trimeric autotransporter adhesin YadA-like stalk" evidence="13">
    <location>
        <begin position="775"/>
        <end position="811"/>
    </location>
</feature>
<evidence type="ECO:0000256" key="10">
    <source>
        <dbReference type="ARBA" id="ARBA00023237"/>
    </source>
</evidence>
<evidence type="ECO:0000256" key="11">
    <source>
        <dbReference type="SAM" id="MobiDB-lite"/>
    </source>
</evidence>
<evidence type="ECO:0000256" key="8">
    <source>
        <dbReference type="ARBA" id="ARBA00022927"/>
    </source>
</evidence>
<evidence type="ECO:0000259" key="12">
    <source>
        <dbReference type="Pfam" id="PF03895"/>
    </source>
</evidence>
<dbReference type="Gene3D" id="6.10.250.2040">
    <property type="match status" value="2"/>
</dbReference>
<feature type="domain" description="Trimeric autotransporter adhesin YadA-like stalk" evidence="13">
    <location>
        <begin position="446"/>
        <end position="478"/>
    </location>
</feature>
<keyword evidence="7" id="KW-0732">Signal</keyword>
<evidence type="ECO:0000259" key="13">
    <source>
        <dbReference type="Pfam" id="PF05662"/>
    </source>
</evidence>
<feature type="region of interest" description="Disordered" evidence="11">
    <location>
        <begin position="8"/>
        <end position="29"/>
    </location>
</feature>
<dbReference type="STRING" id="1902579.BHV28_01310"/>
<evidence type="ECO:0000256" key="7">
    <source>
        <dbReference type="ARBA" id="ARBA00022729"/>
    </source>
</evidence>
<keyword evidence="4" id="KW-0813">Transport</keyword>
<comment type="similarity">
    <text evidence="3">Belongs to the autotransporter-2 (AT-2) (TC 1.B.40) family.</text>
</comment>
<keyword evidence="15" id="KW-1185">Reference proteome</keyword>
<dbReference type="Proteomes" id="UP000188912">
    <property type="component" value="Chromosome"/>
</dbReference>
<dbReference type="GO" id="GO:0009986">
    <property type="term" value="C:cell surface"/>
    <property type="evidence" value="ECO:0007669"/>
    <property type="project" value="UniProtKB-SubCell"/>
</dbReference>
<dbReference type="GO" id="GO:0009279">
    <property type="term" value="C:cell outer membrane"/>
    <property type="evidence" value="ECO:0007669"/>
    <property type="project" value="UniProtKB-SubCell"/>
</dbReference>
<keyword evidence="6" id="KW-0812">Transmembrane</keyword>
<feature type="domain" description="Trimeric autotransporter adhesin YadA-like C-terminal membrane anchor" evidence="12">
    <location>
        <begin position="1115"/>
        <end position="1170"/>
    </location>
</feature>
<dbReference type="InterPro" id="IPR005594">
    <property type="entry name" value="YadA_C"/>
</dbReference>
<feature type="domain" description="Trimeric autotransporter adhesin YadA-like stalk" evidence="13">
    <location>
        <begin position="604"/>
        <end position="639"/>
    </location>
</feature>
<dbReference type="Pfam" id="PF05662">
    <property type="entry name" value="YadA_stalk"/>
    <property type="match status" value="11"/>
</dbReference>
<dbReference type="EMBL" id="CP017315">
    <property type="protein sequence ID" value="AQS40856.1"/>
    <property type="molecule type" value="Genomic_DNA"/>
</dbReference>
<keyword evidence="5" id="KW-1134">Transmembrane beta strand</keyword>
<sequence>MTKILCTTVTKQEKQSPSKASGRRKSRAAQRRRMAALRMACRVLGIGRKRLALGFTGFTSVAGVALVPGLLHAAVVSAGAEVAMPAVTQTHVVTLASMDIDALIERLNQILGINIADGFPGGTSLSEALQNISQQQDAVNGQISNLFSNAVMYEGFDHGVITFNGIGGTLLRNIRAGAVSANSSEAINGLQLYTANRNVASALGGGATVSANGDLAPPTYKIQNADYTNVGGAFDAVNTGLDTISGNITALQNIAVIYSADRKTISLAGEGGTKITNVADGDVSVTSRDAVNGSQLKGLQDQIDGLEAGADPLAVRYDGEDRGTVTFNENGGSTRLTNVAAGAVTAASTDAVNGSQLYTANRNVASVLGGGAGIDANGNLTQPVYTIQNIAYTSIGTAFAGVNTSLGTMRANLDMVTGTVTTLHDMAVIYSANKTMISLLGDSGTKITNVADGDVSENSKEAVNGGQLKSLQDQIADIETGADPLAVRYDEDIDRKKITLAGQNGTTLANVAAGAVTGTSTDAVNGSQLRATNDSLASVLGGTSAVDANGNITRLEYSLQGGTYHTVGSALGILDTGLTDLASKAVIYNADRTMISLLGDNGTKITNVADGDVSENSKEAVNGGQLKSLQDQIADIETGADPLAVRYDDGGKDIVTFNKSGDAAKLTNVAAGAVSQTSTDVINGSQLYTANRNVAAALGGGAMVDANGNLMAPDYTIQMKSYQNVGDALGAVDTGMTTISGNLADLTDRAVVYDGRSGDTKDKITFAGDGGTTLANVKDGTVTAGSKEAVNGGQLYAVKQEIDNVVDGKLQDGALLWDEEEEAYIARHKGKTQAATDGKAKISNLADGDIIAGASDAATSGQLYASYQAMGQSLGAGAGWNNGSWTGPNFTFQTVDGGKVVGGTADNVQDALSRLGKGIADVNDRVDTIANGGGSADGGPYLEWKDDGHGGGYWDAGGGRIGAVGNGEIAAGSRDAVNGGQLWENNKDLNDRLDGINDRIDSIGNIENVENAVQYDVDENGDKTGKITLKGSDEGAPVVIDNVGDGRIETGSKEAVNGGQIHDYVQLQRQEIIAEANNYTDMRFNQLNSSLRDVRKEARQAAAIGLAAASLRYNDDPGKLSVAFGSGWWQSESAMAFGVGYTSESGKFRSNLSATSAGGDWGVGAGLSITLN</sequence>
<keyword evidence="10" id="KW-0998">Cell outer membrane</keyword>